<keyword evidence="1" id="KW-1185">Reference proteome</keyword>
<reference evidence="1" key="1">
    <citation type="submission" date="2012-09" db="EMBL/GenBank/DDBJ databases">
        <authorList>
            <person name="Martin A.A."/>
        </authorList>
    </citation>
    <scope>NUCLEOTIDE SEQUENCE</scope>
</reference>
<organism evidence="1 2">
    <name type="scientific">Angiostrongylus cantonensis</name>
    <name type="common">Rat lungworm</name>
    <dbReference type="NCBI Taxonomy" id="6313"/>
    <lineage>
        <taxon>Eukaryota</taxon>
        <taxon>Metazoa</taxon>
        <taxon>Ecdysozoa</taxon>
        <taxon>Nematoda</taxon>
        <taxon>Chromadorea</taxon>
        <taxon>Rhabditida</taxon>
        <taxon>Rhabditina</taxon>
        <taxon>Rhabditomorpha</taxon>
        <taxon>Strongyloidea</taxon>
        <taxon>Metastrongylidae</taxon>
        <taxon>Angiostrongylus</taxon>
    </lineage>
</organism>
<dbReference type="AlphaFoldDB" id="A0A0K0DFV7"/>
<sequence>MILSRSCDRQAKTFSVPYCTRFTYPRELEGIALSYIIGEVCPNADNTDEMRNTYLKYHNDSRSRLAKGEESVFDRKLGATKCIYKLLSILAFCF</sequence>
<evidence type="ECO:0000313" key="2">
    <source>
        <dbReference type="WBParaSite" id="ACAC_0000988201-mRNA-1"/>
    </source>
</evidence>
<evidence type="ECO:0000313" key="1">
    <source>
        <dbReference type="Proteomes" id="UP000035642"/>
    </source>
</evidence>
<dbReference type="Proteomes" id="UP000035642">
    <property type="component" value="Unassembled WGS sequence"/>
</dbReference>
<proteinExistence type="predicted"/>
<reference evidence="2" key="2">
    <citation type="submission" date="2017-02" db="UniProtKB">
        <authorList>
            <consortium name="WormBaseParasite"/>
        </authorList>
    </citation>
    <scope>IDENTIFICATION</scope>
</reference>
<dbReference type="InterPro" id="IPR035940">
    <property type="entry name" value="CAP_sf"/>
</dbReference>
<name>A0A0K0DFV7_ANGCA</name>
<protein>
    <submittedName>
        <fullName evidence="2">SCP domain-containing protein</fullName>
    </submittedName>
</protein>
<dbReference type="WBParaSite" id="ACAC_0000988201-mRNA-1">
    <property type="protein sequence ID" value="ACAC_0000988201-mRNA-1"/>
    <property type="gene ID" value="ACAC_0000988201"/>
</dbReference>
<dbReference type="SUPFAM" id="SSF55797">
    <property type="entry name" value="PR-1-like"/>
    <property type="match status" value="1"/>
</dbReference>
<accession>A0A0K0DFV7</accession>